<evidence type="ECO:0000313" key="2">
    <source>
        <dbReference type="Proteomes" id="UP000036166"/>
    </source>
</evidence>
<name>A0A0J6CPI2_9BACT</name>
<dbReference type="PATRIC" id="fig|328812.4.peg.2265"/>
<dbReference type="RefSeq" id="WP_048315142.1">
    <property type="nucleotide sequence ID" value="NZ_LFJV01000023.1"/>
</dbReference>
<reference evidence="1 2" key="1">
    <citation type="submission" date="2015-06" db="EMBL/GenBank/DDBJ databases">
        <title>Draft Genome Sequence of Parabacteroides goldsteinii with Putative Novel Metallo-Beta-Lactamases Isolated from a Blood Culture from a Human Patient.</title>
        <authorList>
            <person name="Krogh T.J."/>
            <person name="Agergaard C.N."/>
            <person name="Moller-Jensen J."/>
            <person name="Justesen U.S."/>
        </authorList>
    </citation>
    <scope>NUCLEOTIDE SEQUENCE [LARGE SCALE GENOMIC DNA]</scope>
    <source>
        <strain evidence="1 2">910340</strain>
    </source>
</reference>
<dbReference type="EMBL" id="LFJV01000023">
    <property type="protein sequence ID" value="KMM34069.1"/>
    <property type="molecule type" value="Genomic_DNA"/>
</dbReference>
<accession>A0A0J6CPI2</accession>
<evidence type="ECO:0000313" key="1">
    <source>
        <dbReference type="EMBL" id="KMM34069.1"/>
    </source>
</evidence>
<gene>
    <name evidence="1" type="ORF">ACM15_08630</name>
</gene>
<comment type="caution">
    <text evidence="1">The sequence shown here is derived from an EMBL/GenBank/DDBJ whole genome shotgun (WGS) entry which is preliminary data.</text>
</comment>
<dbReference type="Proteomes" id="UP000036166">
    <property type="component" value="Unassembled WGS sequence"/>
</dbReference>
<protein>
    <submittedName>
        <fullName evidence="1">Uncharacterized protein</fullName>
    </submittedName>
</protein>
<proteinExistence type="predicted"/>
<organism evidence="1 2">
    <name type="scientific">Parabacteroides goldsteinii</name>
    <dbReference type="NCBI Taxonomy" id="328812"/>
    <lineage>
        <taxon>Bacteria</taxon>
        <taxon>Pseudomonadati</taxon>
        <taxon>Bacteroidota</taxon>
        <taxon>Bacteroidia</taxon>
        <taxon>Bacteroidales</taxon>
        <taxon>Tannerellaceae</taxon>
        <taxon>Parabacteroides</taxon>
    </lineage>
</organism>
<sequence length="87" mass="10137">MPRPLAIRRQSVTQVSVSAILRGSRASYERPHLVSVKRSIRSERPEAVLFERSEFTDDSERRMLSSEPDAALIFWLLFYQEKSNIQI</sequence>
<dbReference type="AlphaFoldDB" id="A0A0J6CPI2"/>